<dbReference type="GO" id="GO:0006826">
    <property type="term" value="P:iron ion transport"/>
    <property type="evidence" value="ECO:0007669"/>
    <property type="project" value="UniProtKB-KW"/>
</dbReference>
<accession>A0A7W6BF23</accession>
<keyword evidence="8 12" id="KW-0798">TonB box</keyword>
<keyword evidence="7" id="KW-0406">Ion transport</keyword>
<feature type="signal peptide" evidence="13">
    <location>
        <begin position="1"/>
        <end position="23"/>
    </location>
</feature>
<keyword evidence="5 11" id="KW-0812">Transmembrane</keyword>
<dbReference type="EMBL" id="JACIDT010000004">
    <property type="protein sequence ID" value="MBB3925760.1"/>
    <property type="molecule type" value="Genomic_DNA"/>
</dbReference>
<dbReference type="InterPro" id="IPR036942">
    <property type="entry name" value="Beta-barrel_TonB_sf"/>
</dbReference>
<dbReference type="PANTHER" id="PTHR32552">
    <property type="entry name" value="FERRICHROME IRON RECEPTOR-RELATED"/>
    <property type="match status" value="1"/>
</dbReference>
<evidence type="ECO:0000256" key="12">
    <source>
        <dbReference type="RuleBase" id="RU003357"/>
    </source>
</evidence>
<keyword evidence="6" id="KW-0408">Iron</keyword>
<feature type="chain" id="PRO_5030799277" evidence="13">
    <location>
        <begin position="24"/>
        <end position="771"/>
    </location>
</feature>
<organism evidence="16 17">
    <name type="scientific">Sphingobium jiangsuense</name>
    <dbReference type="NCBI Taxonomy" id="870476"/>
    <lineage>
        <taxon>Bacteria</taxon>
        <taxon>Pseudomonadati</taxon>
        <taxon>Pseudomonadota</taxon>
        <taxon>Alphaproteobacteria</taxon>
        <taxon>Sphingomonadales</taxon>
        <taxon>Sphingomonadaceae</taxon>
        <taxon>Sphingobium</taxon>
    </lineage>
</organism>
<keyword evidence="3 11" id="KW-1134">Transmembrane beta strand</keyword>
<dbReference type="RefSeq" id="WP_188071314.1">
    <property type="nucleotide sequence ID" value="NZ_BSPS01000020.1"/>
</dbReference>
<feature type="domain" description="TonB-dependent receptor-like beta-barrel" evidence="14">
    <location>
        <begin position="228"/>
        <end position="734"/>
    </location>
</feature>
<dbReference type="Gene3D" id="2.40.170.20">
    <property type="entry name" value="TonB-dependent receptor, beta-barrel domain"/>
    <property type="match status" value="1"/>
</dbReference>
<dbReference type="Pfam" id="PF07715">
    <property type="entry name" value="Plug"/>
    <property type="match status" value="1"/>
</dbReference>
<dbReference type="InterPro" id="IPR012910">
    <property type="entry name" value="Plug_dom"/>
</dbReference>
<comment type="caution">
    <text evidence="16">The sequence shown here is derived from an EMBL/GenBank/DDBJ whole genome shotgun (WGS) entry which is preliminary data.</text>
</comment>
<evidence type="ECO:0000256" key="11">
    <source>
        <dbReference type="PROSITE-ProRule" id="PRU01360"/>
    </source>
</evidence>
<evidence type="ECO:0000256" key="13">
    <source>
        <dbReference type="SAM" id="SignalP"/>
    </source>
</evidence>
<comment type="subcellular location">
    <subcellularLocation>
        <location evidence="1 11">Cell outer membrane</location>
        <topology evidence="1 11">Multi-pass membrane protein</topology>
    </subcellularLocation>
</comment>
<evidence type="ECO:0000256" key="4">
    <source>
        <dbReference type="ARBA" id="ARBA00022496"/>
    </source>
</evidence>
<dbReference type="InterPro" id="IPR000531">
    <property type="entry name" value="Beta-barrel_TonB"/>
</dbReference>
<dbReference type="InterPro" id="IPR039426">
    <property type="entry name" value="TonB-dep_rcpt-like"/>
</dbReference>
<evidence type="ECO:0000313" key="17">
    <source>
        <dbReference type="Proteomes" id="UP000571950"/>
    </source>
</evidence>
<evidence type="ECO:0000256" key="8">
    <source>
        <dbReference type="ARBA" id="ARBA00023077"/>
    </source>
</evidence>
<keyword evidence="16" id="KW-0675">Receptor</keyword>
<dbReference type="Proteomes" id="UP000571950">
    <property type="component" value="Unassembled WGS sequence"/>
</dbReference>
<dbReference type="CDD" id="cd01347">
    <property type="entry name" value="ligand_gated_channel"/>
    <property type="match status" value="1"/>
</dbReference>
<keyword evidence="10 11" id="KW-0998">Cell outer membrane</keyword>
<dbReference type="AlphaFoldDB" id="A0A7W6BF23"/>
<evidence type="ECO:0000256" key="6">
    <source>
        <dbReference type="ARBA" id="ARBA00023004"/>
    </source>
</evidence>
<protein>
    <submittedName>
        <fullName evidence="16">Iron complex outermembrane receptor protein</fullName>
    </submittedName>
</protein>
<evidence type="ECO:0000256" key="5">
    <source>
        <dbReference type="ARBA" id="ARBA00022692"/>
    </source>
</evidence>
<evidence type="ECO:0000256" key="10">
    <source>
        <dbReference type="ARBA" id="ARBA00023237"/>
    </source>
</evidence>
<evidence type="ECO:0000256" key="2">
    <source>
        <dbReference type="ARBA" id="ARBA00022448"/>
    </source>
</evidence>
<gene>
    <name evidence="16" type="ORF">GGR43_001475</name>
</gene>
<dbReference type="GO" id="GO:0009279">
    <property type="term" value="C:cell outer membrane"/>
    <property type="evidence" value="ECO:0007669"/>
    <property type="project" value="UniProtKB-SubCell"/>
</dbReference>
<feature type="domain" description="TonB-dependent receptor plug" evidence="15">
    <location>
        <begin position="42"/>
        <end position="148"/>
    </location>
</feature>
<name>A0A7W6BF23_9SPHN</name>
<evidence type="ECO:0000256" key="1">
    <source>
        <dbReference type="ARBA" id="ARBA00004571"/>
    </source>
</evidence>
<evidence type="ECO:0000259" key="14">
    <source>
        <dbReference type="Pfam" id="PF00593"/>
    </source>
</evidence>
<comment type="similarity">
    <text evidence="11 12">Belongs to the TonB-dependent receptor family.</text>
</comment>
<keyword evidence="2 11" id="KW-0813">Transport</keyword>
<keyword evidence="4" id="KW-0410">Iron transport</keyword>
<evidence type="ECO:0000256" key="9">
    <source>
        <dbReference type="ARBA" id="ARBA00023136"/>
    </source>
</evidence>
<keyword evidence="13" id="KW-0732">Signal</keyword>
<evidence type="ECO:0000313" key="16">
    <source>
        <dbReference type="EMBL" id="MBB3925760.1"/>
    </source>
</evidence>
<reference evidence="16 17" key="1">
    <citation type="submission" date="2020-08" db="EMBL/GenBank/DDBJ databases">
        <title>Genomic Encyclopedia of Type Strains, Phase IV (KMG-IV): sequencing the most valuable type-strain genomes for metagenomic binning, comparative biology and taxonomic classification.</title>
        <authorList>
            <person name="Goeker M."/>
        </authorList>
    </citation>
    <scope>NUCLEOTIDE SEQUENCE [LARGE SCALE GENOMIC DNA]</scope>
    <source>
        <strain evidence="16 17">DSM 26189</strain>
    </source>
</reference>
<sequence length="771" mass="82246">MRHSWTYAGASLAALAIAMPASAQEQGLQDIIVTAQRKAENLQDVPISVTALTADTLTSGGISDTTELQAASPGLVTFQTANNFSPFIRGVGTNQTASGSEASVALYIDGVYQGPKPGNVLDLGAIERIEVLKGPQGTLFGRNATGGAINIITKDPTATPEINAEFGYGRFDEKTARAYASGAISDTLSASVSFSGKWSDGYIRDVYRNKDQAPVESLNGMVKLKWTPSDRFTATLTGGYSYLDDATFMSAHAEPGTVSTAAGLGFLAPTGPREAATSAEDAISTVKTARATLNVNADLGPVDLVSITGYVHMDAYNFFDLDSSPANILHLSTGQLGRQFSQELQLQKNDGPFRWIAGLYYLRFRDGYDKFPRPYLLQQNLPFEFRPSDLVAGTVALARSAIVTTDTGSIFGQGTYDIAPSTRLTAGLRYSIEKKTVEGEQFAINGTPAPGAGVELDAGSGGPFGAVQNATVDLSKTFKKLTWRLALDHDFADGIMGYASYTRGFKSGSLNAGIISNAQVPVNPEVIDAFEVGLKSELFDRKLRLNIAAFYYDYKDIQVSLVTAGSTSVTENAAAARLYGLDIDLVAAPTSRLTIRGGINLLDSKYKKYESAALFLPRTAATCPSGAAAQVTLAQAKAIAALPQLGGNCTYRLDASGSDLIIAPKFTANAGFDYEMPVGDSRLTLSSSLYYNDGFDTAAGGIFAKVPSYETLTASLTWTGPDDRYFVRVWGRNLTNDIHPELILPLATTFQEVSSMPRSYGFTLGFRFGAR</sequence>
<evidence type="ECO:0000256" key="7">
    <source>
        <dbReference type="ARBA" id="ARBA00023065"/>
    </source>
</evidence>
<dbReference type="PANTHER" id="PTHR32552:SF81">
    <property type="entry name" value="TONB-DEPENDENT OUTER MEMBRANE RECEPTOR"/>
    <property type="match status" value="1"/>
</dbReference>
<dbReference type="SUPFAM" id="SSF56935">
    <property type="entry name" value="Porins"/>
    <property type="match status" value="1"/>
</dbReference>
<evidence type="ECO:0000256" key="3">
    <source>
        <dbReference type="ARBA" id="ARBA00022452"/>
    </source>
</evidence>
<keyword evidence="17" id="KW-1185">Reference proteome</keyword>
<keyword evidence="9 11" id="KW-0472">Membrane</keyword>
<dbReference type="PROSITE" id="PS52016">
    <property type="entry name" value="TONB_DEPENDENT_REC_3"/>
    <property type="match status" value="1"/>
</dbReference>
<proteinExistence type="inferred from homology"/>
<dbReference type="Pfam" id="PF00593">
    <property type="entry name" value="TonB_dep_Rec_b-barrel"/>
    <property type="match status" value="1"/>
</dbReference>
<evidence type="ECO:0000259" key="15">
    <source>
        <dbReference type="Pfam" id="PF07715"/>
    </source>
</evidence>